<protein>
    <submittedName>
        <fullName evidence="1">Uncharacterized protein</fullName>
    </submittedName>
</protein>
<sequence length="54" mass="6123">MALGHNGGIFLTHERRLKRAVHAGDHDKNNKGRCLPYSEKQAILLRRCATVGRR</sequence>
<dbReference type="EMBL" id="FMZC01000017">
    <property type="protein sequence ID" value="SDE41481.1"/>
    <property type="molecule type" value="Genomic_DNA"/>
</dbReference>
<dbReference type="AlphaFoldDB" id="A0A1G7CQH9"/>
<keyword evidence="2" id="KW-1185">Reference proteome</keyword>
<evidence type="ECO:0000313" key="1">
    <source>
        <dbReference type="EMBL" id="SDE41481.1"/>
    </source>
</evidence>
<gene>
    <name evidence="1" type="ORF">SAMN05192589_1176</name>
</gene>
<dbReference type="Proteomes" id="UP000198781">
    <property type="component" value="Unassembled WGS sequence"/>
</dbReference>
<organism evidence="1 2">
    <name type="scientific">Paracidovorax valerianellae</name>
    <dbReference type="NCBI Taxonomy" id="187868"/>
    <lineage>
        <taxon>Bacteria</taxon>
        <taxon>Pseudomonadati</taxon>
        <taxon>Pseudomonadota</taxon>
        <taxon>Betaproteobacteria</taxon>
        <taxon>Burkholderiales</taxon>
        <taxon>Comamonadaceae</taxon>
        <taxon>Paracidovorax</taxon>
    </lineage>
</organism>
<accession>A0A1G7CQH9</accession>
<evidence type="ECO:0000313" key="2">
    <source>
        <dbReference type="Proteomes" id="UP000198781"/>
    </source>
</evidence>
<dbReference type="STRING" id="187868.SAMN05192589_1176"/>
<reference evidence="1 2" key="1">
    <citation type="submission" date="2016-10" db="EMBL/GenBank/DDBJ databases">
        <authorList>
            <person name="de Groot N.N."/>
        </authorList>
    </citation>
    <scope>NUCLEOTIDE SEQUENCE [LARGE SCALE GENOMIC DNA]</scope>
    <source>
        <strain evidence="1 2">DSM 16619</strain>
    </source>
</reference>
<name>A0A1G7CQH9_9BURK</name>
<proteinExistence type="predicted"/>